<proteinExistence type="predicted"/>
<evidence type="ECO:0000313" key="1">
    <source>
        <dbReference type="EMBL" id="OAP92683.1"/>
    </source>
</evidence>
<reference evidence="1 2" key="1">
    <citation type="submission" date="2016-04" db="EMBL/GenBank/DDBJ databases">
        <title>Acidithiobacillus ferrooxidans genome sequencing and assembly.</title>
        <authorList>
            <person name="Zhou Z."/>
        </authorList>
    </citation>
    <scope>NUCLEOTIDE SEQUENCE [LARGE SCALE GENOMIC DNA]</scope>
    <source>
        <strain evidence="1 2">BY0502</strain>
    </source>
</reference>
<accession>A0A179BMX6</accession>
<dbReference type="AlphaFoldDB" id="A0A179BMX6"/>
<sequence length="67" mass="7656">MLEAHTKPYSLDFWSRSKARNNGAKQTYQKLIDEMANQKTLGRMMEHAHENTASLAFRFTQIAVGAI</sequence>
<dbReference type="EMBL" id="LVXZ01000035">
    <property type="protein sequence ID" value="OAP92683.1"/>
    <property type="molecule type" value="Genomic_DNA"/>
</dbReference>
<gene>
    <name evidence="1" type="ORF">A4H96_03530</name>
</gene>
<dbReference type="Proteomes" id="UP000078302">
    <property type="component" value="Unassembled WGS sequence"/>
</dbReference>
<evidence type="ECO:0000313" key="2">
    <source>
        <dbReference type="Proteomes" id="UP000078302"/>
    </source>
</evidence>
<comment type="caution">
    <text evidence="1">The sequence shown here is derived from an EMBL/GenBank/DDBJ whole genome shotgun (WGS) entry which is preliminary data.</text>
</comment>
<name>A0A179BMX6_ACIFR</name>
<protein>
    <submittedName>
        <fullName evidence="1">Uncharacterized protein</fullName>
    </submittedName>
</protein>
<keyword evidence="2" id="KW-1185">Reference proteome</keyword>
<organism evidence="1 2">
    <name type="scientific">Acidithiobacillus ferrooxidans</name>
    <name type="common">Thiobacillus ferrooxidans</name>
    <dbReference type="NCBI Taxonomy" id="920"/>
    <lineage>
        <taxon>Bacteria</taxon>
        <taxon>Pseudomonadati</taxon>
        <taxon>Pseudomonadota</taxon>
        <taxon>Acidithiobacillia</taxon>
        <taxon>Acidithiobacillales</taxon>
        <taxon>Acidithiobacillaceae</taxon>
        <taxon>Acidithiobacillus</taxon>
    </lineage>
</organism>